<sequence length="156" mass="18198">MIEFIFLIIQSLMNSTQNLNELNDLEAGGYQHQNFQNHYAIKFYNLNLNKNTIKYLWLLSALCHQNSSHTASSSEPFNCYKKQLNLFSTDKSIILDSCSFNEKYWQNLKKRRGIFSVKSAKHAEERFVVYSFAAISLCISTQITLLADKKYPETKY</sequence>
<evidence type="ECO:0000313" key="2">
    <source>
        <dbReference type="Proteomes" id="UP000276133"/>
    </source>
</evidence>
<protein>
    <submittedName>
        <fullName evidence="1">Uncharacterized protein</fullName>
    </submittedName>
</protein>
<dbReference type="Proteomes" id="UP000276133">
    <property type="component" value="Unassembled WGS sequence"/>
</dbReference>
<name>A0A3M7S907_BRAPC</name>
<evidence type="ECO:0000313" key="1">
    <source>
        <dbReference type="EMBL" id="RNA32137.1"/>
    </source>
</evidence>
<dbReference type="EMBL" id="REGN01001840">
    <property type="protein sequence ID" value="RNA32137.1"/>
    <property type="molecule type" value="Genomic_DNA"/>
</dbReference>
<organism evidence="1 2">
    <name type="scientific">Brachionus plicatilis</name>
    <name type="common">Marine rotifer</name>
    <name type="synonym">Brachionus muelleri</name>
    <dbReference type="NCBI Taxonomy" id="10195"/>
    <lineage>
        <taxon>Eukaryota</taxon>
        <taxon>Metazoa</taxon>
        <taxon>Spiralia</taxon>
        <taxon>Gnathifera</taxon>
        <taxon>Rotifera</taxon>
        <taxon>Eurotatoria</taxon>
        <taxon>Monogononta</taxon>
        <taxon>Pseudotrocha</taxon>
        <taxon>Ploima</taxon>
        <taxon>Brachionidae</taxon>
        <taxon>Brachionus</taxon>
    </lineage>
</organism>
<gene>
    <name evidence="1" type="ORF">BpHYR1_029824</name>
</gene>
<keyword evidence="2" id="KW-1185">Reference proteome</keyword>
<reference evidence="1 2" key="1">
    <citation type="journal article" date="2018" name="Sci. Rep.">
        <title>Genomic signatures of local adaptation to the degree of environmental predictability in rotifers.</title>
        <authorList>
            <person name="Franch-Gras L."/>
            <person name="Hahn C."/>
            <person name="Garcia-Roger E.M."/>
            <person name="Carmona M.J."/>
            <person name="Serra M."/>
            <person name="Gomez A."/>
        </authorList>
    </citation>
    <scope>NUCLEOTIDE SEQUENCE [LARGE SCALE GENOMIC DNA]</scope>
    <source>
        <strain evidence="1">HYR1</strain>
    </source>
</reference>
<accession>A0A3M7S907</accession>
<proteinExistence type="predicted"/>
<dbReference type="AlphaFoldDB" id="A0A3M7S907"/>
<comment type="caution">
    <text evidence="1">The sequence shown here is derived from an EMBL/GenBank/DDBJ whole genome shotgun (WGS) entry which is preliminary data.</text>
</comment>